<sequence>MISQYVDQWALVTGASAGIGAEFARQLAARGMHLVLVARRTELLESLAADLKAKHACRCEVIAADLSQPDAPRQVLAEVERRGVTIELLVNNAAFGIVGEVDDTVPERVQELIRLNIAALADLTHRVLPGMLARGHGSIINVSSLSGFQPVAYMAAYAASKAFVLHFSEALAIEVRPRGVTILAVCPGVTQTAFFDIAGAPGWLQKHSSHSPERVVQAALKALERRKLVIVIGWRNYLLTLAVRMVPRWRVVKESMRFFRPRRKK</sequence>
<evidence type="ECO:0000256" key="3">
    <source>
        <dbReference type="RuleBase" id="RU000363"/>
    </source>
</evidence>
<comment type="caution">
    <text evidence="4">The sequence shown here is derived from an EMBL/GenBank/DDBJ whole genome shotgun (WGS) entry which is preliminary data.</text>
</comment>
<dbReference type="InterPro" id="IPR020904">
    <property type="entry name" value="Sc_DH/Rdtase_CS"/>
</dbReference>
<name>A0A7C2K111_9PLAN</name>
<dbReference type="PRINTS" id="PR00080">
    <property type="entry name" value="SDRFAMILY"/>
</dbReference>
<dbReference type="Gene3D" id="3.40.50.720">
    <property type="entry name" value="NAD(P)-binding Rossmann-like Domain"/>
    <property type="match status" value="1"/>
</dbReference>
<dbReference type="InterPro" id="IPR036291">
    <property type="entry name" value="NAD(P)-bd_dom_sf"/>
</dbReference>
<dbReference type="PRINTS" id="PR00081">
    <property type="entry name" value="GDHRDH"/>
</dbReference>
<dbReference type="AlphaFoldDB" id="A0A7C2K111"/>
<protein>
    <submittedName>
        <fullName evidence="4">SDR family oxidoreductase</fullName>
    </submittedName>
</protein>
<dbReference type="PIRSF" id="PIRSF000126">
    <property type="entry name" value="11-beta-HSD1"/>
    <property type="match status" value="1"/>
</dbReference>
<dbReference type="PANTHER" id="PTHR44196">
    <property type="entry name" value="DEHYDROGENASE/REDUCTASE SDR FAMILY MEMBER 7B"/>
    <property type="match status" value="1"/>
</dbReference>
<comment type="similarity">
    <text evidence="1 3">Belongs to the short-chain dehydrogenases/reductases (SDR) family.</text>
</comment>
<accession>A0A7C2K111</accession>
<organism evidence="4">
    <name type="scientific">Schlesneria paludicola</name>
    <dbReference type="NCBI Taxonomy" id="360056"/>
    <lineage>
        <taxon>Bacteria</taxon>
        <taxon>Pseudomonadati</taxon>
        <taxon>Planctomycetota</taxon>
        <taxon>Planctomycetia</taxon>
        <taxon>Planctomycetales</taxon>
        <taxon>Planctomycetaceae</taxon>
        <taxon>Schlesneria</taxon>
    </lineage>
</organism>
<dbReference type="SUPFAM" id="SSF51735">
    <property type="entry name" value="NAD(P)-binding Rossmann-fold domains"/>
    <property type="match status" value="1"/>
</dbReference>
<gene>
    <name evidence="4" type="ORF">ENQ76_13660</name>
</gene>
<evidence type="ECO:0000313" key="4">
    <source>
        <dbReference type="EMBL" id="HEN16502.1"/>
    </source>
</evidence>
<evidence type="ECO:0000256" key="2">
    <source>
        <dbReference type="ARBA" id="ARBA00023002"/>
    </source>
</evidence>
<dbReference type="Pfam" id="PF00106">
    <property type="entry name" value="adh_short"/>
    <property type="match status" value="1"/>
</dbReference>
<dbReference type="GO" id="GO:0016491">
    <property type="term" value="F:oxidoreductase activity"/>
    <property type="evidence" value="ECO:0007669"/>
    <property type="project" value="UniProtKB-KW"/>
</dbReference>
<keyword evidence="2" id="KW-0560">Oxidoreductase</keyword>
<dbReference type="PROSITE" id="PS00061">
    <property type="entry name" value="ADH_SHORT"/>
    <property type="match status" value="1"/>
</dbReference>
<dbReference type="EMBL" id="DSOK01000376">
    <property type="protein sequence ID" value="HEN16502.1"/>
    <property type="molecule type" value="Genomic_DNA"/>
</dbReference>
<dbReference type="InterPro" id="IPR002347">
    <property type="entry name" value="SDR_fam"/>
</dbReference>
<dbReference type="PANTHER" id="PTHR44196:SF2">
    <property type="entry name" value="SHORT-CHAIN DEHYDROGENASE-RELATED"/>
    <property type="match status" value="1"/>
</dbReference>
<dbReference type="GO" id="GO:0016020">
    <property type="term" value="C:membrane"/>
    <property type="evidence" value="ECO:0007669"/>
    <property type="project" value="TreeGrafter"/>
</dbReference>
<proteinExistence type="inferred from homology"/>
<evidence type="ECO:0000256" key="1">
    <source>
        <dbReference type="ARBA" id="ARBA00006484"/>
    </source>
</evidence>
<reference evidence="4" key="1">
    <citation type="journal article" date="2020" name="mSystems">
        <title>Genome- and Community-Level Interaction Insights into Carbon Utilization and Element Cycling Functions of Hydrothermarchaeota in Hydrothermal Sediment.</title>
        <authorList>
            <person name="Zhou Z."/>
            <person name="Liu Y."/>
            <person name="Xu W."/>
            <person name="Pan J."/>
            <person name="Luo Z.H."/>
            <person name="Li M."/>
        </authorList>
    </citation>
    <scope>NUCLEOTIDE SEQUENCE [LARGE SCALE GENOMIC DNA]</scope>
    <source>
        <strain evidence="4">SpSt-339</strain>
    </source>
</reference>